<gene>
    <name evidence="2" type="ORF">ABDJ40_10725</name>
</gene>
<evidence type="ECO:0008006" key="4">
    <source>
        <dbReference type="Google" id="ProtNLM"/>
    </source>
</evidence>
<feature type="signal peptide" evidence="1">
    <location>
        <begin position="1"/>
        <end position="26"/>
    </location>
</feature>
<dbReference type="EMBL" id="JBDPZC010000004">
    <property type="protein sequence ID" value="MEO3713235.1"/>
    <property type="molecule type" value="Genomic_DNA"/>
</dbReference>
<protein>
    <recommendedName>
        <fullName evidence="4">Alginate export domain-containing protein</fullName>
    </recommendedName>
</protein>
<reference evidence="2 3" key="1">
    <citation type="submission" date="2024-05" db="EMBL/GenBank/DDBJ databases">
        <title>Roseateles sp. 2.12 16S ribosomal RNA gene Genome sequencing and assembly.</title>
        <authorList>
            <person name="Woo H."/>
        </authorList>
    </citation>
    <scope>NUCLEOTIDE SEQUENCE [LARGE SCALE GENOMIC DNA]</scope>
    <source>
        <strain evidence="2 3">2.12</strain>
    </source>
</reference>
<organism evidence="2 3">
    <name type="scientific">Roseateles flavus</name>
    <dbReference type="NCBI Taxonomy" id="3149041"/>
    <lineage>
        <taxon>Bacteria</taxon>
        <taxon>Pseudomonadati</taxon>
        <taxon>Pseudomonadota</taxon>
        <taxon>Betaproteobacteria</taxon>
        <taxon>Burkholderiales</taxon>
        <taxon>Sphaerotilaceae</taxon>
        <taxon>Roseateles</taxon>
    </lineage>
</organism>
<feature type="chain" id="PRO_5047103791" description="Alginate export domain-containing protein" evidence="1">
    <location>
        <begin position="27"/>
        <end position="387"/>
    </location>
</feature>
<sequence length="387" mass="42566">MRRGRTARRPLLPALGLCLLAQLARAQSPDGSPEDHWRLSGSYRALGVEQQPQDLPRQRSLGQRLRLSLAGDLATWPEGGLRLQLDHDSELLSGDTAYRAALDEALAAPQDQALRDRSVWWRDRRSLGRQQFFRAFVQARAGDFSATLGRQRIALGQGRLWSSLDLLNPPNPQQIEREDFIGVDALLMEQALGPLSRASLVLAPMPGGGPARWLLQWRTHALTMDLSFSHARYGEDRLLAVDMAGQWADAGLRAEFTRTASAAGPAYFSGVLGADYAFNPQLSASLEWYWRSRPLAPQAAVGGQARPPQGAHAIGLNLSYELTPLLKLQGLWLRNAGDGSQLIAPGFSWSTSENGVLSAGLQRFSGDARSEYGPGGRLAFVRYQRYF</sequence>
<dbReference type="RefSeq" id="WP_347609487.1">
    <property type="nucleotide sequence ID" value="NZ_JBDPZC010000004.1"/>
</dbReference>
<evidence type="ECO:0000313" key="3">
    <source>
        <dbReference type="Proteomes" id="UP001462640"/>
    </source>
</evidence>
<evidence type="ECO:0000313" key="2">
    <source>
        <dbReference type="EMBL" id="MEO3713235.1"/>
    </source>
</evidence>
<keyword evidence="1" id="KW-0732">Signal</keyword>
<dbReference type="Proteomes" id="UP001462640">
    <property type="component" value="Unassembled WGS sequence"/>
</dbReference>
<accession>A0ABV0GDU4</accession>
<proteinExistence type="predicted"/>
<comment type="caution">
    <text evidence="2">The sequence shown here is derived from an EMBL/GenBank/DDBJ whole genome shotgun (WGS) entry which is preliminary data.</text>
</comment>
<evidence type="ECO:0000256" key="1">
    <source>
        <dbReference type="SAM" id="SignalP"/>
    </source>
</evidence>
<name>A0ABV0GDU4_9BURK</name>
<keyword evidence="3" id="KW-1185">Reference proteome</keyword>